<reference evidence="2" key="2">
    <citation type="journal article" date="2023" name="Plants (Basel)">
        <title>Annotation of the Turnera subulata (Passifloraceae) Draft Genome Reveals the S-Locus Evolved after the Divergence of Turneroideae from Passifloroideae in a Stepwise Manner.</title>
        <authorList>
            <person name="Henning P.M."/>
            <person name="Roalson E.H."/>
            <person name="Mir W."/>
            <person name="McCubbin A.G."/>
            <person name="Shore J.S."/>
        </authorList>
    </citation>
    <scope>NUCLEOTIDE SEQUENCE</scope>
    <source>
        <strain evidence="2">F60SS</strain>
    </source>
</reference>
<organism evidence="2 3">
    <name type="scientific">Turnera subulata</name>
    <dbReference type="NCBI Taxonomy" id="218843"/>
    <lineage>
        <taxon>Eukaryota</taxon>
        <taxon>Viridiplantae</taxon>
        <taxon>Streptophyta</taxon>
        <taxon>Embryophyta</taxon>
        <taxon>Tracheophyta</taxon>
        <taxon>Spermatophyta</taxon>
        <taxon>Magnoliopsida</taxon>
        <taxon>eudicotyledons</taxon>
        <taxon>Gunneridae</taxon>
        <taxon>Pentapetalae</taxon>
        <taxon>rosids</taxon>
        <taxon>fabids</taxon>
        <taxon>Malpighiales</taxon>
        <taxon>Passifloraceae</taxon>
        <taxon>Turnera</taxon>
    </lineage>
</organism>
<dbReference type="Proteomes" id="UP001141552">
    <property type="component" value="Unassembled WGS sequence"/>
</dbReference>
<accession>A0A9Q0JQJ7</accession>
<protein>
    <submittedName>
        <fullName evidence="2">Uncharacterized protein</fullName>
    </submittedName>
</protein>
<dbReference type="AlphaFoldDB" id="A0A9Q0JQJ7"/>
<evidence type="ECO:0000313" key="2">
    <source>
        <dbReference type="EMBL" id="KAJ4850394.1"/>
    </source>
</evidence>
<dbReference type="OrthoDB" id="1914154at2759"/>
<keyword evidence="3" id="KW-1185">Reference proteome</keyword>
<dbReference type="EMBL" id="JAKUCV010000345">
    <property type="protein sequence ID" value="KAJ4850394.1"/>
    <property type="molecule type" value="Genomic_DNA"/>
</dbReference>
<name>A0A9Q0JQJ7_9ROSI</name>
<feature type="region of interest" description="Disordered" evidence="1">
    <location>
        <begin position="28"/>
        <end position="59"/>
    </location>
</feature>
<dbReference type="PANTHER" id="PTHR37207:SF1">
    <property type="entry name" value="OS09G0446000 PROTEIN"/>
    <property type="match status" value="1"/>
</dbReference>
<comment type="caution">
    <text evidence="2">The sequence shown here is derived from an EMBL/GenBank/DDBJ whole genome shotgun (WGS) entry which is preliminary data.</text>
</comment>
<evidence type="ECO:0000256" key="1">
    <source>
        <dbReference type="SAM" id="MobiDB-lite"/>
    </source>
</evidence>
<reference evidence="2" key="1">
    <citation type="submission" date="2022-02" db="EMBL/GenBank/DDBJ databases">
        <authorList>
            <person name="Henning P.M."/>
            <person name="McCubbin A.G."/>
            <person name="Shore J.S."/>
        </authorList>
    </citation>
    <scope>NUCLEOTIDE SEQUENCE</scope>
    <source>
        <strain evidence="2">F60SS</strain>
        <tissue evidence="2">Leaves</tissue>
    </source>
</reference>
<proteinExistence type="predicted"/>
<dbReference type="PANTHER" id="PTHR37207">
    <property type="entry name" value="OS09G0446000 PROTEIN"/>
    <property type="match status" value="1"/>
</dbReference>
<evidence type="ECO:0000313" key="3">
    <source>
        <dbReference type="Proteomes" id="UP001141552"/>
    </source>
</evidence>
<gene>
    <name evidence="2" type="ORF">Tsubulata_012423</name>
</gene>
<sequence length="74" mass="8101">MKASEISSPATIISVNSSRDMITTKPLKPAFRPAQDDTKPPLQDPILRSDPTESEEAVMRLPAFALDKSKSRCS</sequence>